<keyword evidence="1" id="KW-0862">Zinc</keyword>
<keyword evidence="1" id="KW-0863">Zinc-finger</keyword>
<accession>A0A1B0FR30</accession>
<evidence type="ECO:0000313" key="4">
    <source>
        <dbReference type="Proteomes" id="UP000092444"/>
    </source>
</evidence>
<dbReference type="SUPFAM" id="SSF57667">
    <property type="entry name" value="beta-beta-alpha zinc fingers"/>
    <property type="match status" value="1"/>
</dbReference>
<dbReference type="AlphaFoldDB" id="A0A1B0FR30"/>
<dbReference type="Proteomes" id="UP000092444">
    <property type="component" value="Unassembled WGS sequence"/>
</dbReference>
<evidence type="ECO:0000256" key="1">
    <source>
        <dbReference type="PROSITE-ProRule" id="PRU00042"/>
    </source>
</evidence>
<dbReference type="STRING" id="37546.A0A1B0FR30"/>
<sequence>MSTKSEPVIGVLTKSTILYYVIGDQISCMYFTGFLRVLLKYQLGDNVVDDFLEETELILIEDEDVNQTTTLEEDIPEVKPAISSFETHACKVLLEDVTKYYTQHKGKKTVKLSRNAFKTLLKCKKSKYRCSYWGKTFYQKRHIVEDERSHTGEKPYKCDLS</sequence>
<dbReference type="InterPro" id="IPR013087">
    <property type="entry name" value="Znf_C2H2_type"/>
</dbReference>
<dbReference type="InterPro" id="IPR036236">
    <property type="entry name" value="Znf_C2H2_sf"/>
</dbReference>
<reference evidence="3" key="1">
    <citation type="submission" date="2020-05" db="UniProtKB">
        <authorList>
            <consortium name="EnsemblMetazoa"/>
        </authorList>
    </citation>
    <scope>IDENTIFICATION</scope>
    <source>
        <strain evidence="3">Yale</strain>
    </source>
</reference>
<dbReference type="VEuPathDB" id="VectorBase:GMOY006408"/>
<feature type="domain" description="C2H2-type" evidence="2">
    <location>
        <begin position="128"/>
        <end position="155"/>
    </location>
</feature>
<dbReference type="GO" id="GO:0008270">
    <property type="term" value="F:zinc ion binding"/>
    <property type="evidence" value="ECO:0007669"/>
    <property type="project" value="UniProtKB-KW"/>
</dbReference>
<dbReference type="PROSITE" id="PS50157">
    <property type="entry name" value="ZINC_FINGER_C2H2_2"/>
    <property type="match status" value="1"/>
</dbReference>
<keyword evidence="4" id="KW-1185">Reference proteome</keyword>
<organism evidence="3 4">
    <name type="scientific">Glossina morsitans morsitans</name>
    <name type="common">Savannah tsetse fly</name>
    <dbReference type="NCBI Taxonomy" id="37546"/>
    <lineage>
        <taxon>Eukaryota</taxon>
        <taxon>Metazoa</taxon>
        <taxon>Ecdysozoa</taxon>
        <taxon>Arthropoda</taxon>
        <taxon>Hexapoda</taxon>
        <taxon>Insecta</taxon>
        <taxon>Pterygota</taxon>
        <taxon>Neoptera</taxon>
        <taxon>Endopterygota</taxon>
        <taxon>Diptera</taxon>
        <taxon>Brachycera</taxon>
        <taxon>Muscomorpha</taxon>
        <taxon>Hippoboscoidea</taxon>
        <taxon>Glossinidae</taxon>
        <taxon>Glossina</taxon>
    </lineage>
</organism>
<evidence type="ECO:0000313" key="3">
    <source>
        <dbReference type="EnsemblMetazoa" id="GMOY006408-PA"/>
    </source>
</evidence>
<keyword evidence="1" id="KW-0479">Metal-binding</keyword>
<evidence type="ECO:0000259" key="2">
    <source>
        <dbReference type="PROSITE" id="PS50157"/>
    </source>
</evidence>
<proteinExistence type="predicted"/>
<name>A0A1B0FR30_GLOMM</name>
<dbReference type="EnsemblMetazoa" id="GMOY006408-RA">
    <property type="protein sequence ID" value="GMOY006408-PA"/>
    <property type="gene ID" value="GMOY006408"/>
</dbReference>
<dbReference type="Gene3D" id="3.30.160.60">
    <property type="entry name" value="Classic Zinc Finger"/>
    <property type="match status" value="1"/>
</dbReference>
<protein>
    <recommendedName>
        <fullName evidence="2">C2H2-type domain-containing protein</fullName>
    </recommendedName>
</protein>
<dbReference type="EMBL" id="CCAG010014839">
    <property type="status" value="NOT_ANNOTATED_CDS"/>
    <property type="molecule type" value="Genomic_DNA"/>
</dbReference>